<dbReference type="Proteomes" id="UP000001072">
    <property type="component" value="Unassembled WGS sequence"/>
</dbReference>
<dbReference type="PANTHER" id="PTHR33096">
    <property type="entry name" value="CXC2 DOMAIN-CONTAINING PROTEIN"/>
    <property type="match status" value="1"/>
</dbReference>
<feature type="region of interest" description="Disordered" evidence="1">
    <location>
        <begin position="1"/>
        <end position="103"/>
    </location>
</feature>
<dbReference type="GeneID" id="18933313"/>
<evidence type="ECO:0000313" key="4">
    <source>
        <dbReference type="Proteomes" id="UP000001072"/>
    </source>
</evidence>
<dbReference type="InParanoid" id="F4SBD0"/>
<evidence type="ECO:0000256" key="1">
    <source>
        <dbReference type="SAM" id="MobiDB-lite"/>
    </source>
</evidence>
<feature type="compositionally biased region" description="Basic residues" evidence="1">
    <location>
        <begin position="17"/>
        <end position="27"/>
    </location>
</feature>
<dbReference type="InterPro" id="IPR041320">
    <property type="entry name" value="CxC1"/>
</dbReference>
<dbReference type="VEuPathDB" id="FungiDB:MELLADRAFT_79775"/>
<dbReference type="AlphaFoldDB" id="F4SBD0"/>
<dbReference type="RefSeq" id="XP_007418682.1">
    <property type="nucleotide sequence ID" value="XM_007418620.1"/>
</dbReference>
<accession>F4SBD0</accession>
<dbReference type="HOGENOM" id="CLU_068931_0_0_1"/>
<organism evidence="4">
    <name type="scientific">Melampsora larici-populina (strain 98AG31 / pathotype 3-4-7)</name>
    <name type="common">Poplar leaf rust fungus</name>
    <dbReference type="NCBI Taxonomy" id="747676"/>
    <lineage>
        <taxon>Eukaryota</taxon>
        <taxon>Fungi</taxon>
        <taxon>Dikarya</taxon>
        <taxon>Basidiomycota</taxon>
        <taxon>Pucciniomycotina</taxon>
        <taxon>Pucciniomycetes</taxon>
        <taxon>Pucciniales</taxon>
        <taxon>Melampsoraceae</taxon>
        <taxon>Melampsora</taxon>
    </lineage>
</organism>
<dbReference type="EMBL" id="GL883187">
    <property type="protein sequence ID" value="EGF98043.1"/>
    <property type="molecule type" value="Genomic_DNA"/>
</dbReference>
<name>F4SBD0_MELLP</name>
<evidence type="ECO:0000259" key="2">
    <source>
        <dbReference type="Pfam" id="PF18802"/>
    </source>
</evidence>
<protein>
    <recommendedName>
        <fullName evidence="2">CxC1-like cysteine cluster associated with KDZ transposases domain-containing protein</fullName>
    </recommendedName>
</protein>
<reference evidence="4" key="1">
    <citation type="journal article" date="2011" name="Proc. Natl. Acad. Sci. U.S.A.">
        <title>Obligate biotrophy features unraveled by the genomic analysis of rust fungi.</title>
        <authorList>
            <person name="Duplessis S."/>
            <person name="Cuomo C.A."/>
            <person name="Lin Y.-C."/>
            <person name="Aerts A."/>
            <person name="Tisserant E."/>
            <person name="Veneault-Fourrey C."/>
            <person name="Joly D.L."/>
            <person name="Hacquard S."/>
            <person name="Amselem J."/>
            <person name="Cantarel B.L."/>
            <person name="Chiu R."/>
            <person name="Coutinho P.M."/>
            <person name="Feau N."/>
            <person name="Field M."/>
            <person name="Frey P."/>
            <person name="Gelhaye E."/>
            <person name="Goldberg J."/>
            <person name="Grabherr M.G."/>
            <person name="Kodira C.D."/>
            <person name="Kohler A."/>
            <person name="Kuees U."/>
            <person name="Lindquist E.A."/>
            <person name="Lucas S.M."/>
            <person name="Mago R."/>
            <person name="Mauceli E."/>
            <person name="Morin E."/>
            <person name="Murat C."/>
            <person name="Pangilinan J.L."/>
            <person name="Park R."/>
            <person name="Pearson M."/>
            <person name="Quesneville H."/>
            <person name="Rouhier N."/>
            <person name="Sakthikumar S."/>
            <person name="Salamov A.A."/>
            <person name="Schmutz J."/>
            <person name="Selles B."/>
            <person name="Shapiro H."/>
            <person name="Tanguay P."/>
            <person name="Tuskan G.A."/>
            <person name="Henrissat B."/>
            <person name="Van de Peer Y."/>
            <person name="Rouze P."/>
            <person name="Ellis J.G."/>
            <person name="Dodds P.N."/>
            <person name="Schein J.E."/>
            <person name="Zhong S."/>
            <person name="Hamelin R.C."/>
            <person name="Grigoriev I.V."/>
            <person name="Szabo L.J."/>
            <person name="Martin F."/>
        </authorList>
    </citation>
    <scope>NUCLEOTIDE SEQUENCE [LARGE SCALE GENOMIC DNA]</scope>
    <source>
        <strain evidence="4">98AG31 / pathotype 3-4-7</strain>
    </source>
</reference>
<dbReference type="KEGG" id="mlr:MELLADRAFT_79775"/>
<sequence>MVKNHGLSGFNADMFGHGKKRSRRIKKSPSPDMNREKALKISQSLGILRDSENPPPPPSPEQDDNDENNWQDVDDGGVGVDSQIRPDSPGDQYARHQKSLRRAEARAKVQQRWKALEAQLTASYLYLQHYTRHWTSQPSFNSYLSDEIQCHISKHPVTFCECVPDVVRLLHVGYISGSPQHPRTAFSVRLVQFHHHLWNNTVVSTTGFIDALMDFLDEQCASRLKPQQVRGTSTKNFNRILRHPFTQAIDIHRQILLGEQTLYEEGLELTPLDISAALCCRCFGPAEAEVKLSPNEPDFIIAMDGNFQHRHQTRASKDSPQEDQYPDSFIQPSKLEKEVVACQQTDAQAHNIKAYSMTSAVTLCCIMMFDDLA</sequence>
<gene>
    <name evidence="3" type="ORF">MELLADRAFT_79775</name>
</gene>
<dbReference type="PANTHER" id="PTHR33096:SF1">
    <property type="entry name" value="CXC1-LIKE CYSTEINE CLUSTER ASSOCIATED WITH KDZ TRANSPOSASES DOMAIN-CONTAINING PROTEIN"/>
    <property type="match status" value="1"/>
</dbReference>
<evidence type="ECO:0000313" key="3">
    <source>
        <dbReference type="EMBL" id="EGF98043.1"/>
    </source>
</evidence>
<proteinExistence type="predicted"/>
<keyword evidence="4" id="KW-1185">Reference proteome</keyword>
<feature type="compositionally biased region" description="Acidic residues" evidence="1">
    <location>
        <begin position="61"/>
        <end position="75"/>
    </location>
</feature>
<dbReference type="OrthoDB" id="2506814at2759"/>
<feature type="domain" description="CxC1-like cysteine cluster associated with KDZ transposases" evidence="2">
    <location>
        <begin position="153"/>
        <end position="219"/>
    </location>
</feature>
<dbReference type="Pfam" id="PF18802">
    <property type="entry name" value="CxC1"/>
    <property type="match status" value="1"/>
</dbReference>